<protein>
    <submittedName>
        <fullName evidence="1">Uncharacterized protein</fullName>
    </submittedName>
</protein>
<evidence type="ECO:0000313" key="1">
    <source>
        <dbReference type="EMBL" id="CVI24534.1"/>
    </source>
</evidence>
<name>A0A822VA51_AGRTU</name>
<accession>A0A822VA51</accession>
<proteinExistence type="predicted"/>
<evidence type="ECO:0000313" key="2">
    <source>
        <dbReference type="Proteomes" id="UP000192074"/>
    </source>
</evidence>
<dbReference type="Proteomes" id="UP000192074">
    <property type="component" value="Unassembled WGS sequence"/>
</dbReference>
<sequence length="56" mass="6394">MIFGVHAAPITPMHSVSEHEAGGEGLRFFLTFNDIKIGYQCETWKSRNQENVSLLW</sequence>
<comment type="caution">
    <text evidence="1">The sequence shown here is derived from an EMBL/GenBank/DDBJ whole genome shotgun (WGS) entry which is preliminary data.</text>
</comment>
<reference evidence="1 2" key="1">
    <citation type="submission" date="2016-01" db="EMBL/GenBank/DDBJ databases">
        <authorList>
            <person name="Regsiter A."/>
            <person name="william w."/>
        </authorList>
    </citation>
    <scope>NUCLEOTIDE SEQUENCE [LARGE SCALE GENOMIC DNA]</scope>
    <source>
        <strain evidence="1 2">B6</strain>
    </source>
</reference>
<organism evidence="1 2">
    <name type="scientific">Agrobacterium tumefaciens str. B6</name>
    <dbReference type="NCBI Taxonomy" id="1183423"/>
    <lineage>
        <taxon>Bacteria</taxon>
        <taxon>Pseudomonadati</taxon>
        <taxon>Pseudomonadota</taxon>
        <taxon>Alphaproteobacteria</taxon>
        <taxon>Hyphomicrobiales</taxon>
        <taxon>Rhizobiaceae</taxon>
        <taxon>Rhizobium/Agrobacterium group</taxon>
        <taxon>Agrobacterium</taxon>
        <taxon>Agrobacterium tumefaciens complex</taxon>
    </lineage>
</organism>
<dbReference type="AlphaFoldDB" id="A0A822VA51"/>
<dbReference type="EMBL" id="FCNL01000040">
    <property type="protein sequence ID" value="CVI24534.1"/>
    <property type="molecule type" value="Genomic_DNA"/>
</dbReference>
<gene>
    <name evidence="1" type="ORF">AGR4A_pAt10172</name>
</gene>